<dbReference type="PROSITE" id="PS50893">
    <property type="entry name" value="ABC_TRANSPORTER_2"/>
    <property type="match status" value="1"/>
</dbReference>
<comment type="caution">
    <text evidence="6">The sequence shown here is derived from an EMBL/GenBank/DDBJ whole genome shotgun (WGS) entry which is preliminary data.</text>
</comment>
<keyword evidence="4 6" id="KW-0067">ATP-binding</keyword>
<dbReference type="Proteomes" id="UP000215145">
    <property type="component" value="Unassembled WGS sequence"/>
</dbReference>
<dbReference type="EMBL" id="NMUQ01000003">
    <property type="protein sequence ID" value="OXM13842.1"/>
    <property type="molecule type" value="Genomic_DNA"/>
</dbReference>
<dbReference type="GO" id="GO:0055085">
    <property type="term" value="P:transmembrane transport"/>
    <property type="evidence" value="ECO:0007669"/>
    <property type="project" value="UniProtKB-ARBA"/>
</dbReference>
<dbReference type="FunFam" id="3.40.50.300:FF:000016">
    <property type="entry name" value="Oligopeptide ABC transporter ATP-binding component"/>
    <property type="match status" value="1"/>
</dbReference>
<evidence type="ECO:0000256" key="2">
    <source>
        <dbReference type="ARBA" id="ARBA00022448"/>
    </source>
</evidence>
<accession>A0A229NVC8</accession>
<gene>
    <name evidence="6" type="ORF">CGZ75_21420</name>
</gene>
<evidence type="ECO:0000313" key="7">
    <source>
        <dbReference type="Proteomes" id="UP000215145"/>
    </source>
</evidence>
<dbReference type="CDD" id="cd03257">
    <property type="entry name" value="ABC_NikE_OppD_transporters"/>
    <property type="match status" value="1"/>
</dbReference>
<dbReference type="AlphaFoldDB" id="A0A229NVC8"/>
<dbReference type="PANTHER" id="PTHR43776">
    <property type="entry name" value="TRANSPORT ATP-BINDING PROTEIN"/>
    <property type="match status" value="1"/>
</dbReference>
<protein>
    <submittedName>
        <fullName evidence="6">Dipeptide/oligopeptide/nickel ABC transporter ATP-binding protein</fullName>
    </submittedName>
</protein>
<reference evidence="6 7" key="1">
    <citation type="submission" date="2017-07" db="EMBL/GenBank/DDBJ databases">
        <title>Paenibacillus herberti R33 genome sequencing and assembly.</title>
        <authorList>
            <person name="Su W."/>
        </authorList>
    </citation>
    <scope>NUCLEOTIDE SEQUENCE [LARGE SCALE GENOMIC DNA]</scope>
    <source>
        <strain evidence="6 7">R33</strain>
    </source>
</reference>
<name>A0A229NVC8_9BACL</name>
<dbReference type="InterPro" id="IPR050319">
    <property type="entry name" value="ABC_transp_ATP-bind"/>
</dbReference>
<keyword evidence="2" id="KW-0813">Transport</keyword>
<evidence type="ECO:0000256" key="4">
    <source>
        <dbReference type="ARBA" id="ARBA00022840"/>
    </source>
</evidence>
<dbReference type="PANTHER" id="PTHR43776:SF7">
    <property type="entry name" value="D,D-DIPEPTIDE TRANSPORT ATP-BINDING PROTEIN DDPF-RELATED"/>
    <property type="match status" value="1"/>
</dbReference>
<proteinExistence type="inferred from homology"/>
<keyword evidence="7" id="KW-1185">Reference proteome</keyword>
<keyword evidence="3" id="KW-0547">Nucleotide-binding</keyword>
<dbReference type="Gene3D" id="3.40.50.300">
    <property type="entry name" value="P-loop containing nucleotide triphosphate hydrolases"/>
    <property type="match status" value="1"/>
</dbReference>
<dbReference type="Pfam" id="PF08352">
    <property type="entry name" value="oligo_HPY"/>
    <property type="match status" value="1"/>
</dbReference>
<dbReference type="GO" id="GO:0015833">
    <property type="term" value="P:peptide transport"/>
    <property type="evidence" value="ECO:0007669"/>
    <property type="project" value="InterPro"/>
</dbReference>
<dbReference type="SUPFAM" id="SSF52540">
    <property type="entry name" value="P-loop containing nucleoside triphosphate hydrolases"/>
    <property type="match status" value="1"/>
</dbReference>
<comment type="similarity">
    <text evidence="1">Belongs to the ABC transporter superfamily.</text>
</comment>
<dbReference type="SMART" id="SM00382">
    <property type="entry name" value="AAA"/>
    <property type="match status" value="1"/>
</dbReference>
<evidence type="ECO:0000256" key="3">
    <source>
        <dbReference type="ARBA" id="ARBA00022741"/>
    </source>
</evidence>
<sequence>MQDKQETLLEVEELCTYFPIRSGVMQRESGQVKAVDGVSFQVRRGESFGIVGESGCGKSTTGRSLLRLIEPTAGKVRFDGKDITGMESGSLRTLRRDMQMIFQDPFASLNPRHRISKILEEPLIVHGIGKAAQRRERVAKVLETVGLSAWQLERYPHQFSGGQRQRIAIARALMLEPKLIVADEPVSALDVSIQSQILNLMQDLREQMGLTYVFIAHDLSVVKHFCERVAVMYLGRIVELGDKRSLYGQPKHPYTQALLSSVPSPNPGAVSERIILQGEVPSPANAPAGCVFHTRCPQAMDICRQERPVLKSVSQGHQTACHLYS</sequence>
<evidence type="ECO:0000259" key="5">
    <source>
        <dbReference type="PROSITE" id="PS50893"/>
    </source>
</evidence>
<dbReference type="InterPro" id="IPR017871">
    <property type="entry name" value="ABC_transporter-like_CS"/>
</dbReference>
<dbReference type="GO" id="GO:0016887">
    <property type="term" value="F:ATP hydrolysis activity"/>
    <property type="evidence" value="ECO:0007669"/>
    <property type="project" value="InterPro"/>
</dbReference>
<dbReference type="OrthoDB" id="9802264at2"/>
<dbReference type="Pfam" id="PF00005">
    <property type="entry name" value="ABC_tran"/>
    <property type="match status" value="1"/>
</dbReference>
<dbReference type="NCBIfam" id="TIGR01727">
    <property type="entry name" value="oligo_HPY"/>
    <property type="match status" value="1"/>
</dbReference>
<feature type="domain" description="ABC transporter" evidence="5">
    <location>
        <begin position="20"/>
        <end position="259"/>
    </location>
</feature>
<dbReference type="InterPro" id="IPR027417">
    <property type="entry name" value="P-loop_NTPase"/>
</dbReference>
<dbReference type="InterPro" id="IPR003593">
    <property type="entry name" value="AAA+_ATPase"/>
</dbReference>
<evidence type="ECO:0000313" key="6">
    <source>
        <dbReference type="EMBL" id="OXM13842.1"/>
    </source>
</evidence>
<dbReference type="NCBIfam" id="NF008453">
    <property type="entry name" value="PRK11308.1"/>
    <property type="match status" value="1"/>
</dbReference>
<evidence type="ECO:0000256" key="1">
    <source>
        <dbReference type="ARBA" id="ARBA00005417"/>
    </source>
</evidence>
<dbReference type="PROSITE" id="PS00211">
    <property type="entry name" value="ABC_TRANSPORTER_1"/>
    <property type="match status" value="1"/>
</dbReference>
<organism evidence="6 7">
    <name type="scientific">Paenibacillus herberti</name>
    <dbReference type="NCBI Taxonomy" id="1619309"/>
    <lineage>
        <taxon>Bacteria</taxon>
        <taxon>Bacillati</taxon>
        <taxon>Bacillota</taxon>
        <taxon>Bacilli</taxon>
        <taxon>Bacillales</taxon>
        <taxon>Paenibacillaceae</taxon>
        <taxon>Paenibacillus</taxon>
    </lineage>
</organism>
<dbReference type="InterPro" id="IPR003439">
    <property type="entry name" value="ABC_transporter-like_ATP-bd"/>
</dbReference>
<dbReference type="GO" id="GO:0005524">
    <property type="term" value="F:ATP binding"/>
    <property type="evidence" value="ECO:0007669"/>
    <property type="project" value="UniProtKB-KW"/>
</dbReference>
<dbReference type="InterPro" id="IPR013563">
    <property type="entry name" value="Oligopep_ABC_C"/>
</dbReference>